<dbReference type="Proteomes" id="UP000326396">
    <property type="component" value="Linkage Group LG12"/>
</dbReference>
<keyword evidence="6" id="KW-1185">Reference proteome</keyword>
<protein>
    <recommendedName>
        <fullName evidence="4">Ubiquitin-like protease family profile domain-containing protein</fullName>
    </recommendedName>
</protein>
<sequence length="158" mass="17873">MKTAKRRYAESVSSPDKIVQLYESGKACCLSLIEVFSVGPDFWKNLLVLDGSNGWLSSETTTEPMVVQLEYVFNEWLKILGYYRRKKYNTFILKPFATVFATDCPQQKNSTDCGAWLCIFMDSIGDWEKDELSCLKVGFLEQSWLHKAGAASVGTLKA</sequence>
<feature type="domain" description="Ubiquitin-like protease family profile" evidence="4">
    <location>
        <begin position="70"/>
        <end position="121"/>
    </location>
</feature>
<comment type="caution">
    <text evidence="5">The sequence shown here is derived from an EMBL/GenBank/DDBJ whole genome shotgun (WGS) entry which is preliminary data.</text>
</comment>
<dbReference type="Gene3D" id="3.40.395.10">
    <property type="entry name" value="Adenoviral Proteinase, Chain A"/>
    <property type="match status" value="1"/>
</dbReference>
<keyword evidence="2" id="KW-0645">Protease</keyword>
<dbReference type="AlphaFoldDB" id="A0A5N6PIW6"/>
<gene>
    <name evidence="5" type="ORF">E3N88_09034</name>
</gene>
<accession>A0A5N6PIW6</accession>
<dbReference type="InterPro" id="IPR038765">
    <property type="entry name" value="Papain-like_cys_pep_sf"/>
</dbReference>
<dbReference type="Pfam" id="PF02902">
    <property type="entry name" value="Peptidase_C48"/>
    <property type="match status" value="1"/>
</dbReference>
<evidence type="ECO:0000259" key="4">
    <source>
        <dbReference type="Pfam" id="PF02902"/>
    </source>
</evidence>
<reference evidence="5 6" key="1">
    <citation type="submission" date="2019-05" db="EMBL/GenBank/DDBJ databases">
        <title>Mikania micrantha, genome provides insights into the molecular mechanism of rapid growth.</title>
        <authorList>
            <person name="Liu B."/>
        </authorList>
    </citation>
    <scope>NUCLEOTIDE SEQUENCE [LARGE SCALE GENOMIC DNA]</scope>
    <source>
        <strain evidence="5">NLD-2019</strain>
        <tissue evidence="5">Leaf</tissue>
    </source>
</reference>
<dbReference type="EMBL" id="SZYD01000004">
    <property type="protein sequence ID" value="KAD6454328.1"/>
    <property type="molecule type" value="Genomic_DNA"/>
</dbReference>
<evidence type="ECO:0000313" key="6">
    <source>
        <dbReference type="Proteomes" id="UP000326396"/>
    </source>
</evidence>
<evidence type="ECO:0000256" key="3">
    <source>
        <dbReference type="ARBA" id="ARBA00022801"/>
    </source>
</evidence>
<name>A0A5N6PIW6_9ASTR</name>
<evidence type="ECO:0000256" key="1">
    <source>
        <dbReference type="ARBA" id="ARBA00005234"/>
    </source>
</evidence>
<proteinExistence type="inferred from homology"/>
<dbReference type="GO" id="GO:0008234">
    <property type="term" value="F:cysteine-type peptidase activity"/>
    <property type="evidence" value="ECO:0007669"/>
    <property type="project" value="InterPro"/>
</dbReference>
<keyword evidence="3" id="KW-0378">Hydrolase</keyword>
<dbReference type="InterPro" id="IPR003653">
    <property type="entry name" value="Peptidase_C48_C"/>
</dbReference>
<evidence type="ECO:0000313" key="5">
    <source>
        <dbReference type="EMBL" id="KAD6454328.1"/>
    </source>
</evidence>
<organism evidence="5 6">
    <name type="scientific">Mikania micrantha</name>
    <name type="common">bitter vine</name>
    <dbReference type="NCBI Taxonomy" id="192012"/>
    <lineage>
        <taxon>Eukaryota</taxon>
        <taxon>Viridiplantae</taxon>
        <taxon>Streptophyta</taxon>
        <taxon>Embryophyta</taxon>
        <taxon>Tracheophyta</taxon>
        <taxon>Spermatophyta</taxon>
        <taxon>Magnoliopsida</taxon>
        <taxon>eudicotyledons</taxon>
        <taxon>Gunneridae</taxon>
        <taxon>Pentapetalae</taxon>
        <taxon>asterids</taxon>
        <taxon>campanulids</taxon>
        <taxon>Asterales</taxon>
        <taxon>Asteraceae</taxon>
        <taxon>Asteroideae</taxon>
        <taxon>Heliantheae alliance</taxon>
        <taxon>Eupatorieae</taxon>
        <taxon>Mikania</taxon>
    </lineage>
</organism>
<comment type="similarity">
    <text evidence="1">Belongs to the peptidase C48 family.</text>
</comment>
<evidence type="ECO:0000256" key="2">
    <source>
        <dbReference type="ARBA" id="ARBA00022670"/>
    </source>
</evidence>
<dbReference type="GO" id="GO:0006508">
    <property type="term" value="P:proteolysis"/>
    <property type="evidence" value="ECO:0007669"/>
    <property type="project" value="UniProtKB-KW"/>
</dbReference>
<dbReference type="OrthoDB" id="1751519at2759"/>
<dbReference type="SUPFAM" id="SSF54001">
    <property type="entry name" value="Cysteine proteinases"/>
    <property type="match status" value="1"/>
</dbReference>